<keyword evidence="1" id="KW-0255">Endonuclease</keyword>
<evidence type="ECO:0000313" key="1">
    <source>
        <dbReference type="EMBL" id="QGM96873.1"/>
    </source>
</evidence>
<reference evidence="1 2" key="1">
    <citation type="submission" date="2019-09" db="EMBL/GenBank/DDBJ databases">
        <title>Isolation and complete genome sequencing of Methylocystis species.</title>
        <authorList>
            <person name="Rumah B.L."/>
            <person name="Stead C.E."/>
            <person name="Stevens B.C."/>
            <person name="Minton N.P."/>
            <person name="Grosse-Honebrink A."/>
            <person name="Zhang Y."/>
        </authorList>
    </citation>
    <scope>NUCLEOTIDE SEQUENCE [LARGE SCALE GENOMIC DNA]</scope>
    <source>
        <strain evidence="1 2">BRCS2</strain>
    </source>
</reference>
<keyword evidence="2" id="KW-1185">Reference proteome</keyword>
<dbReference type="AlphaFoldDB" id="A0A6B8M6B1"/>
<dbReference type="SUPFAM" id="SSF56024">
    <property type="entry name" value="Phospholipase D/nuclease"/>
    <property type="match status" value="1"/>
</dbReference>
<proteinExistence type="predicted"/>
<dbReference type="Gene3D" id="3.30.870.10">
    <property type="entry name" value="Endonuclease Chain A"/>
    <property type="match status" value="1"/>
</dbReference>
<evidence type="ECO:0000313" key="2">
    <source>
        <dbReference type="Proteomes" id="UP000422569"/>
    </source>
</evidence>
<dbReference type="GO" id="GO:0004519">
    <property type="term" value="F:endonuclease activity"/>
    <property type="evidence" value="ECO:0007669"/>
    <property type="project" value="UniProtKB-KW"/>
</dbReference>
<sequence>MDTHIYATSKAARDKARSELKDAYVALVDNTKWSKSVIFISAYYGVDFANELFRFCKSTNIAQEITLVFAAAANSNRSNQITELRNLRVSLRNLGYAKKRINIRIATDITFLHTKIFAFTGPGGHKRYMLGSANFSSAAFFKNDEVLILERGRHDRIESYIMHVITNSSSIDEASTNSDIKDWRGFFREGFLYFKPSRQVPYTVNCFVGDDFAETVNLLEKATGGAALEFHDPGGLGSLNLALLMRDRTNGIARKRVSMSAFAIETAFGLWVPSAYVDQVETRIESSSQARLKDLREQGLRLNAVSDYFIKEQIRLYLDEINLRLEEIVLSNENRTTIDNRIRRGLKRLIQALTDESSLKRLSRPLMGVPVPEFWEDEQSGNELFETFAEYVAYKLSMSSGMKRQSSIISHLATKFGLCSDDDALAVRQKMEDFFENGAWPLNNWPKAVRHGFDDV</sequence>
<dbReference type="Proteomes" id="UP000422569">
    <property type="component" value="Chromosome"/>
</dbReference>
<dbReference type="KEGG" id="mpar:F7D14_04880"/>
<keyword evidence="1" id="KW-0540">Nuclease</keyword>
<accession>A0A6B8M6B1</accession>
<dbReference type="EMBL" id="CP044331">
    <property type="protein sequence ID" value="QGM96873.1"/>
    <property type="molecule type" value="Genomic_DNA"/>
</dbReference>
<dbReference type="CDD" id="cd09117">
    <property type="entry name" value="PLDc_Bfil_DEXD_like"/>
    <property type="match status" value="1"/>
</dbReference>
<organism evidence="1 2">
    <name type="scientific">Methylocystis parvus</name>
    <dbReference type="NCBI Taxonomy" id="134"/>
    <lineage>
        <taxon>Bacteria</taxon>
        <taxon>Pseudomonadati</taxon>
        <taxon>Pseudomonadota</taxon>
        <taxon>Alphaproteobacteria</taxon>
        <taxon>Hyphomicrobiales</taxon>
        <taxon>Methylocystaceae</taxon>
        <taxon>Methylocystis</taxon>
    </lineage>
</organism>
<gene>
    <name evidence="1" type="ORF">F7D14_04880</name>
</gene>
<dbReference type="RefSeq" id="WP_154419693.1">
    <property type="nucleotide sequence ID" value="NZ_CP044331.1"/>
</dbReference>
<keyword evidence="1" id="KW-0378">Hydrolase</keyword>
<protein>
    <submittedName>
        <fullName evidence="1">NgoFVII family restriction endonuclease</fullName>
    </submittedName>
</protein>
<name>A0A6B8M6B1_9HYPH</name>